<keyword evidence="3 9" id="KW-0132">Cell division</keyword>
<evidence type="ECO:0000313" key="9">
    <source>
        <dbReference type="EMBL" id="CAI4030595.1"/>
    </source>
</evidence>
<evidence type="ECO:0000256" key="3">
    <source>
        <dbReference type="ARBA" id="ARBA00022618"/>
    </source>
</evidence>
<sequence>MRPLLILGVLLFLLGYVWERVDVVRVGYRVEQLKAQKVLLERERDELSVKLASLSAPDRVARLAKEKLGMMPAQPGQVVVVHRAEPKPQPEGPSVQEVRVAKREVR</sequence>
<dbReference type="GO" id="GO:0051301">
    <property type="term" value="P:cell division"/>
    <property type="evidence" value="ECO:0007669"/>
    <property type="project" value="UniProtKB-KW"/>
</dbReference>
<name>A0AA86MXA3_9BACT</name>
<accession>A0AA86MXA3</accession>
<evidence type="ECO:0000256" key="2">
    <source>
        <dbReference type="ARBA" id="ARBA00022475"/>
    </source>
</evidence>
<reference evidence="9" key="1">
    <citation type="submission" date="2022-10" db="EMBL/GenBank/DDBJ databases">
        <authorList>
            <person name="Koch H."/>
        </authorList>
    </citation>
    <scope>NUCLEOTIDE SEQUENCE</scope>
    <source>
        <strain evidence="9">DNF</strain>
    </source>
</reference>
<evidence type="ECO:0000256" key="7">
    <source>
        <dbReference type="ARBA" id="ARBA00023306"/>
    </source>
</evidence>
<comment type="subcellular location">
    <subcellularLocation>
        <location evidence="1">Cell membrane</location>
        <topology evidence="1">Single-pass type II membrane protein</topology>
    </subcellularLocation>
</comment>
<feature type="region of interest" description="Disordered" evidence="8">
    <location>
        <begin position="84"/>
        <end position="106"/>
    </location>
</feature>
<gene>
    <name evidence="9" type="ORF">DNFV4_01023</name>
</gene>
<dbReference type="Pfam" id="PF04999">
    <property type="entry name" value="FtsL"/>
    <property type="match status" value="1"/>
</dbReference>
<dbReference type="EMBL" id="OX365700">
    <property type="protein sequence ID" value="CAI4030595.1"/>
    <property type="molecule type" value="Genomic_DNA"/>
</dbReference>
<keyword evidence="2" id="KW-1003">Cell membrane</keyword>
<dbReference type="AlphaFoldDB" id="A0AA86MXA3"/>
<proteinExistence type="predicted"/>
<evidence type="ECO:0000256" key="8">
    <source>
        <dbReference type="SAM" id="MobiDB-lite"/>
    </source>
</evidence>
<evidence type="ECO:0000313" key="10">
    <source>
        <dbReference type="Proteomes" id="UP001179121"/>
    </source>
</evidence>
<evidence type="ECO:0000256" key="5">
    <source>
        <dbReference type="ARBA" id="ARBA00022989"/>
    </source>
</evidence>
<dbReference type="InterPro" id="IPR011922">
    <property type="entry name" value="Cell_div_FtsL"/>
</dbReference>
<keyword evidence="5" id="KW-1133">Transmembrane helix</keyword>
<keyword evidence="4" id="KW-0812">Transmembrane</keyword>
<keyword evidence="6" id="KW-0472">Membrane</keyword>
<evidence type="ECO:0000256" key="1">
    <source>
        <dbReference type="ARBA" id="ARBA00004401"/>
    </source>
</evidence>
<keyword evidence="10" id="KW-1185">Reference proteome</keyword>
<protein>
    <submittedName>
        <fullName evidence="9">Cell division protein FtsL</fullName>
    </submittedName>
</protein>
<dbReference type="KEGG" id="nti:DNFV4_01023"/>
<dbReference type="Proteomes" id="UP001179121">
    <property type="component" value="Chromosome"/>
</dbReference>
<keyword evidence="7" id="KW-0131">Cell cycle</keyword>
<organism evidence="9 10">
    <name type="scientific">Nitrospira tepida</name>
    <dbReference type="NCBI Taxonomy" id="2973512"/>
    <lineage>
        <taxon>Bacteria</taxon>
        <taxon>Pseudomonadati</taxon>
        <taxon>Nitrospirota</taxon>
        <taxon>Nitrospiria</taxon>
        <taxon>Nitrospirales</taxon>
        <taxon>Nitrospiraceae</taxon>
        <taxon>Nitrospira</taxon>
    </lineage>
</organism>
<evidence type="ECO:0000256" key="6">
    <source>
        <dbReference type="ARBA" id="ARBA00023136"/>
    </source>
</evidence>
<dbReference type="RefSeq" id="WP_289267578.1">
    <property type="nucleotide sequence ID" value="NZ_OX365700.1"/>
</dbReference>
<evidence type="ECO:0000256" key="4">
    <source>
        <dbReference type="ARBA" id="ARBA00022692"/>
    </source>
</evidence>